<evidence type="ECO:0000313" key="8">
    <source>
        <dbReference type="Proteomes" id="UP000272010"/>
    </source>
</evidence>
<proteinExistence type="predicted"/>
<evidence type="ECO:0000313" key="5">
    <source>
        <dbReference type="EMBL" id="ARC37556.2"/>
    </source>
</evidence>
<organism evidence="5 7">
    <name type="scientific">Paracoccus yeei</name>
    <dbReference type="NCBI Taxonomy" id="147645"/>
    <lineage>
        <taxon>Bacteria</taxon>
        <taxon>Pseudomonadati</taxon>
        <taxon>Pseudomonadota</taxon>
        <taxon>Alphaproteobacteria</taxon>
        <taxon>Rhodobacterales</taxon>
        <taxon>Paracoccaceae</taxon>
        <taxon>Paracoccus</taxon>
    </lineage>
</organism>
<dbReference type="PANTHER" id="PTHR40661">
    <property type="match status" value="1"/>
</dbReference>
<sequence>MEDFLLAGNFPHMVKKELDAFARGLKVAMAQTGWKPAPLGVAAGMGDTTVRDLFRNLSSPKVSTAQALANAMGMTVDEVISLGDGPAARVPQVAVAGLVGAGAAVPLEDPYPKGEGLFHVAAPAPLLRHGGIKGIVAVQVEGDSMAPMYQPGDVLFYSRATHEGIPEEDIGRPCIVEDADGNAWVKQVKRGDKPGLFHLISLNPTSETRHNQQIKWAARVRLALPADLVERI</sequence>
<dbReference type="Proteomes" id="UP000272010">
    <property type="component" value="Chromosome"/>
</dbReference>
<dbReference type="GO" id="GO:0003677">
    <property type="term" value="F:DNA binding"/>
    <property type="evidence" value="ECO:0007669"/>
    <property type="project" value="UniProtKB-KW"/>
</dbReference>
<evidence type="ECO:0000256" key="2">
    <source>
        <dbReference type="ARBA" id="ARBA00023125"/>
    </source>
</evidence>
<reference evidence="8" key="4">
    <citation type="submission" date="2018-07" db="EMBL/GenBank/DDBJ databases">
        <title>Genome Structure of the Opportunistic Pathogen Paracoccus yeei (Alphaproteobacteria) and Identification of Putative Virulence Factors.</title>
        <authorList>
            <person name="Lasek R."/>
            <person name="Szuplewska M."/>
            <person name="Mitura M."/>
            <person name="Decewicz P."/>
            <person name="Chmielowska C."/>
            <person name="Pawlot A."/>
            <person name="Sentkowska D."/>
            <person name="Czarnecki J."/>
            <person name="Bartosik D."/>
        </authorList>
    </citation>
    <scope>NUCLEOTIDE SEQUENCE [LARGE SCALE GENOMIC DNA]</scope>
    <source>
        <strain evidence="8">CCUG 32053</strain>
    </source>
</reference>
<keyword evidence="7" id="KW-1185">Reference proteome</keyword>
<dbReference type="KEGG" id="pye:A6J80_15335"/>
<dbReference type="SUPFAM" id="SSF47413">
    <property type="entry name" value="lambda repressor-like DNA-binding domains"/>
    <property type="match status" value="1"/>
</dbReference>
<evidence type="ECO:0000259" key="4">
    <source>
        <dbReference type="PROSITE" id="PS50943"/>
    </source>
</evidence>
<dbReference type="AlphaFoldDB" id="A0A1V0GUL3"/>
<keyword evidence="1" id="KW-0805">Transcription regulation</keyword>
<dbReference type="RefSeq" id="WP_105291553.1">
    <property type="nucleotide sequence ID" value="NZ_CAWMZI010000001.1"/>
</dbReference>
<dbReference type="InterPro" id="IPR001387">
    <property type="entry name" value="Cro/C1-type_HTH"/>
</dbReference>
<evidence type="ECO:0000256" key="1">
    <source>
        <dbReference type="ARBA" id="ARBA00023015"/>
    </source>
</evidence>
<keyword evidence="2" id="KW-0238">DNA-binding</keyword>
<evidence type="ECO:0000313" key="6">
    <source>
        <dbReference type="EMBL" id="AYF00431.1"/>
    </source>
</evidence>
<dbReference type="SUPFAM" id="SSF51306">
    <property type="entry name" value="LexA/Signal peptidase"/>
    <property type="match status" value="1"/>
</dbReference>
<reference evidence="5" key="2">
    <citation type="submission" date="2017-12" db="EMBL/GenBank/DDBJ databases">
        <title>FDA dAtabase for Regulatory Grade micrObial Sequences (FDA-ARGOS): Supporting development and validation of Infectious Disease Dx tests.</title>
        <authorList>
            <person name="Campos J."/>
            <person name="Goldberg B."/>
            <person name="Tallon L."/>
            <person name="Sadzewicz L."/>
            <person name="Sengamalay N."/>
            <person name="Ott S."/>
            <person name="Godinez A."/>
            <person name="Nagaraj S."/>
            <person name="Vyas G."/>
            <person name="Aluvathingal J."/>
            <person name="Nadendla S."/>
            <person name="Geyer C."/>
            <person name="Nandy P."/>
            <person name="Hobson J."/>
            <person name="Sichtig H."/>
        </authorList>
    </citation>
    <scope>NUCLEOTIDE SEQUENCE</scope>
    <source>
        <strain evidence="5">FDAARGOS_252</strain>
    </source>
</reference>
<dbReference type="Gene3D" id="2.10.109.10">
    <property type="entry name" value="Umud Fragment, subunit A"/>
    <property type="match status" value="1"/>
</dbReference>
<reference evidence="7" key="1">
    <citation type="submission" date="2017-03" db="EMBL/GenBank/DDBJ databases">
        <title>FDA dAtabase for Regulatory Grade micrObial Sequences (FDA-ARGOS): Supporting development and validation of Infectious Disease Dx tests.</title>
        <authorList>
            <person name="Campos J."/>
            <person name="Goldberg B."/>
            <person name="Tallon L."/>
            <person name="Sadzewicz L."/>
            <person name="Sengamalay N."/>
            <person name="Ott S."/>
            <person name="Godinez A."/>
            <person name="Nagaraj S."/>
            <person name="Vyas G."/>
            <person name="Aluvathingal J."/>
            <person name="Nadendla S."/>
            <person name="Geyer C."/>
            <person name="Nandy P."/>
            <person name="Hobson J."/>
            <person name="Sichtig H."/>
        </authorList>
    </citation>
    <scope>NUCLEOTIDE SEQUENCE [LARGE SCALE GENOMIC DNA]</scope>
    <source>
        <strain evidence="7">FDAARGOS_252</strain>
    </source>
</reference>
<dbReference type="InterPro" id="IPR010982">
    <property type="entry name" value="Lambda_DNA-bd_dom_sf"/>
</dbReference>
<dbReference type="STRING" id="147645.A6J80_15335"/>
<dbReference type="CDD" id="cd06462">
    <property type="entry name" value="Peptidase_S24_S26"/>
    <property type="match status" value="1"/>
</dbReference>
<dbReference type="SMART" id="SM00530">
    <property type="entry name" value="HTH_XRE"/>
    <property type="match status" value="1"/>
</dbReference>
<evidence type="ECO:0000313" key="7">
    <source>
        <dbReference type="Proteomes" id="UP000191257"/>
    </source>
</evidence>
<dbReference type="InterPro" id="IPR036286">
    <property type="entry name" value="LexA/Signal_pep-like_sf"/>
</dbReference>
<dbReference type="EMBL" id="CP020442">
    <property type="protein sequence ID" value="ARC37556.2"/>
    <property type="molecule type" value="Genomic_DNA"/>
</dbReference>
<dbReference type="InterPro" id="IPR015927">
    <property type="entry name" value="Peptidase_S24_S26A/B/C"/>
</dbReference>
<gene>
    <name evidence="5" type="ORF">A6J80_15335</name>
    <name evidence="6" type="ORF">PY32053_00756</name>
</gene>
<dbReference type="PANTHER" id="PTHR40661:SF3">
    <property type="entry name" value="FELS-1 PROPHAGE TRANSCRIPTIONAL REGULATOR"/>
    <property type="match status" value="1"/>
</dbReference>
<reference evidence="6" key="3">
    <citation type="journal article" date="2018" name="Front. Microbiol.">
        <title>Genome Structure of the Opportunistic Pathogen Paracoccus yeei (Alphaproteobacteria) and Identification of Putative Virulence Factors.</title>
        <authorList>
            <person name="Lasek R."/>
            <person name="Szuplewska M."/>
            <person name="Mitura M."/>
            <person name="Decewicz P."/>
            <person name="Chmielowska C."/>
            <person name="Pawlot A."/>
            <person name="Sentkowska D."/>
            <person name="Czarnecki J."/>
            <person name="Bartosik D."/>
        </authorList>
    </citation>
    <scope>NUCLEOTIDE SEQUENCE</scope>
    <source>
        <strain evidence="6">CCUG 32053</strain>
    </source>
</reference>
<name>A0A1V0GUL3_9RHOB</name>
<dbReference type="Pfam" id="PF00717">
    <property type="entry name" value="Peptidase_S24"/>
    <property type="match status" value="1"/>
</dbReference>
<feature type="domain" description="HTH cro/C1-type" evidence="4">
    <location>
        <begin position="25"/>
        <end position="79"/>
    </location>
</feature>
<dbReference type="PROSITE" id="PS50943">
    <property type="entry name" value="HTH_CROC1"/>
    <property type="match status" value="1"/>
</dbReference>
<dbReference type="Gene3D" id="1.10.260.40">
    <property type="entry name" value="lambda repressor-like DNA-binding domains"/>
    <property type="match status" value="1"/>
</dbReference>
<keyword evidence="3" id="KW-0804">Transcription</keyword>
<accession>A0A1V0GUL3</accession>
<evidence type="ECO:0000256" key="3">
    <source>
        <dbReference type="ARBA" id="ARBA00023163"/>
    </source>
</evidence>
<dbReference type="Proteomes" id="UP000191257">
    <property type="component" value="Chromosome"/>
</dbReference>
<dbReference type="EMBL" id="CP031078">
    <property type="protein sequence ID" value="AYF00431.1"/>
    <property type="molecule type" value="Genomic_DNA"/>
</dbReference>
<protein>
    <submittedName>
        <fullName evidence="6">Helix-turn-helix domain-containing protein</fullName>
    </submittedName>
    <submittedName>
        <fullName evidence="5">Phage repressor protein</fullName>
    </submittedName>
</protein>